<dbReference type="PANTHER" id="PTHR23019">
    <property type="entry name" value="NUCLEAR PORE MEMBRANE GLYCOPROTEIN GP210-RELATED"/>
    <property type="match status" value="1"/>
</dbReference>
<keyword evidence="5" id="KW-1185">Reference proteome</keyword>
<feature type="signal peptide" evidence="2">
    <location>
        <begin position="1"/>
        <end position="24"/>
    </location>
</feature>
<dbReference type="PROSITE" id="PS50022">
    <property type="entry name" value="FA58C_3"/>
    <property type="match status" value="2"/>
</dbReference>
<gene>
    <name evidence="4" type="ORF">DW944_02095</name>
</gene>
<keyword evidence="1" id="KW-0326">Glycosidase</keyword>
<reference evidence="4 5" key="1">
    <citation type="submission" date="2018-08" db="EMBL/GenBank/DDBJ databases">
        <title>A genome reference for cultivated species of the human gut microbiota.</title>
        <authorList>
            <person name="Zou Y."/>
            <person name="Xue W."/>
            <person name="Luo G."/>
        </authorList>
    </citation>
    <scope>NUCLEOTIDE SEQUENCE [LARGE SCALE GENOMIC DNA]</scope>
    <source>
        <strain evidence="4 5">AM44-11BH</strain>
    </source>
</reference>
<name>A0A413RBE9_9FIRM</name>
<dbReference type="SUPFAM" id="SSF49785">
    <property type="entry name" value="Galactose-binding domain-like"/>
    <property type="match status" value="2"/>
</dbReference>
<dbReference type="InterPro" id="IPR008964">
    <property type="entry name" value="Invasin/intimin_cell_adhesion"/>
</dbReference>
<dbReference type="InterPro" id="IPR008979">
    <property type="entry name" value="Galactose-bd-like_sf"/>
</dbReference>
<dbReference type="EMBL" id="QSFD01000002">
    <property type="protein sequence ID" value="RHA19958.1"/>
    <property type="molecule type" value="Genomic_DNA"/>
</dbReference>
<evidence type="ECO:0000256" key="2">
    <source>
        <dbReference type="SAM" id="SignalP"/>
    </source>
</evidence>
<dbReference type="Pfam" id="PF00754">
    <property type="entry name" value="F5_F8_type_C"/>
    <property type="match status" value="2"/>
</dbReference>
<dbReference type="Gene3D" id="2.60.40.1080">
    <property type="match status" value="4"/>
</dbReference>
<dbReference type="AlphaFoldDB" id="A0A413RBE9"/>
<dbReference type="InterPro" id="IPR003343">
    <property type="entry name" value="Big_2"/>
</dbReference>
<comment type="caution">
    <text evidence="4">The sequence shown here is derived from an EMBL/GenBank/DDBJ whole genome shotgun (WGS) entry which is preliminary data.</text>
</comment>
<dbReference type="GO" id="GO:0016798">
    <property type="term" value="F:hydrolase activity, acting on glycosyl bonds"/>
    <property type="evidence" value="ECO:0007669"/>
    <property type="project" value="UniProtKB-KW"/>
</dbReference>
<protein>
    <recommendedName>
        <fullName evidence="3">F5/8 type C domain-containing protein</fullName>
    </recommendedName>
</protein>
<evidence type="ECO:0000313" key="5">
    <source>
        <dbReference type="Proteomes" id="UP000284779"/>
    </source>
</evidence>
<evidence type="ECO:0000256" key="1">
    <source>
        <dbReference type="ARBA" id="ARBA00023295"/>
    </source>
</evidence>
<evidence type="ECO:0000259" key="3">
    <source>
        <dbReference type="PROSITE" id="PS50022"/>
    </source>
</evidence>
<dbReference type="InterPro" id="IPR000421">
    <property type="entry name" value="FA58C"/>
</dbReference>
<dbReference type="SUPFAM" id="SSF49265">
    <property type="entry name" value="Fibronectin type III"/>
    <property type="match status" value="1"/>
</dbReference>
<feature type="domain" description="F5/8 type C" evidence="3">
    <location>
        <begin position="18"/>
        <end position="149"/>
    </location>
</feature>
<keyword evidence="2" id="KW-0732">Signal</keyword>
<dbReference type="SMART" id="SM00635">
    <property type="entry name" value="BID_2"/>
    <property type="match status" value="4"/>
</dbReference>
<dbReference type="RefSeq" id="WP_117969434.1">
    <property type="nucleotide sequence ID" value="NZ_CAUFEU010000025.1"/>
</dbReference>
<dbReference type="InterPro" id="IPR013783">
    <property type="entry name" value="Ig-like_fold"/>
</dbReference>
<proteinExistence type="predicted"/>
<evidence type="ECO:0000313" key="4">
    <source>
        <dbReference type="EMBL" id="RHA19958.1"/>
    </source>
</evidence>
<feature type="chain" id="PRO_5019236043" description="F5/8 type C domain-containing protein" evidence="2">
    <location>
        <begin position="25"/>
        <end position="850"/>
    </location>
</feature>
<dbReference type="InterPro" id="IPR036116">
    <property type="entry name" value="FN3_sf"/>
</dbReference>
<dbReference type="Gene3D" id="2.60.120.260">
    <property type="entry name" value="Galactose-binding domain-like"/>
    <property type="match status" value="2"/>
</dbReference>
<dbReference type="SUPFAM" id="SSF49373">
    <property type="entry name" value="Invasin/intimin cell-adhesion fragments"/>
    <property type="match status" value="4"/>
</dbReference>
<dbReference type="Proteomes" id="UP000284779">
    <property type="component" value="Unassembled WGS sequence"/>
</dbReference>
<sequence>MKKLVACLLSVATMVATLYTPAFAYEGQPLGRNVAYNRTVNVSNSFNTNEYNKPDFLTDGNFERGYQTACVSSNKDNPYEDPQTWSMDLGRSYEIDKVILYWENAAAKKYKIYVSENKTDWMEVASEEAGEKGRFKYDFAPTNARYVKIELEERTMEIYGYCMYEWQIFTVGSVEEKEVPNLAENATAVASSDDGENSAEKAIDGDEGTMWRTEYIQDQTVTDEEKANENITLSWNSPQTFDTVKVKWGGGYMKGYKLQTSDDGETWTDMYKVTSGIASEYRNIRLKEAVTTSHLRLQGITFGAYCFEIYEIQVYDQTNVPVESINLNYTSKKLNLDKEEDNKVEFEYNLSPSNTSQTDIVWSSSNEAVAEVKNGVVTGKSVGRADITIASKDNPNVKKTCVVYVSKELDKSKVTAVRNDKNINVNWTKVAHASSYVLSRYNKSTGIVNDIYEGTDTAFEDKDLTSGKYIYTVKAIVDENDADANLYSNSVSEESEAVIIPEPVTGIEVANDYQHMGLFVGGSGKIRYSVLPGNATNTNVTFKSLNEKVATVDANGVVTGVSEGNADIVITTEEGGFEAKCTVRVDGIDARGIERVGDKTVTMGLNQTRQLQVKITPSDTTNKNVQWTSSNNSVATVDSNGVVTSKNSGSTIITATTHNELKTEFFIEVETSVTNITLNSNEINLNPGGTFKLDATVNPSNASNKNIKWISANESIATVDQSGNVTADVAGTTYISAVSADGKVIATCTVNVSKPVVTKPAKVKIKSAKKKGKKVTLKWKKISDAAGYVVYMKTNSGKFKAVKTVKKAKKLKAVISLKKGNKYSFKIRAYKLDEETNVYGAYSKIKKVKM</sequence>
<dbReference type="PANTHER" id="PTHR23019:SF0">
    <property type="entry name" value="NUCLEAR PORE MEMBRANE GLYCOPROTEIN 210"/>
    <property type="match status" value="1"/>
</dbReference>
<organism evidence="4 5">
    <name type="scientific">Eubacterium ventriosum</name>
    <dbReference type="NCBI Taxonomy" id="39496"/>
    <lineage>
        <taxon>Bacteria</taxon>
        <taxon>Bacillati</taxon>
        <taxon>Bacillota</taxon>
        <taxon>Clostridia</taxon>
        <taxon>Eubacteriales</taxon>
        <taxon>Eubacteriaceae</taxon>
        <taxon>Eubacterium</taxon>
    </lineage>
</organism>
<dbReference type="InterPro" id="IPR045197">
    <property type="entry name" value="NUP210-like"/>
</dbReference>
<feature type="domain" description="F5/8 type C" evidence="3">
    <location>
        <begin position="167"/>
        <end position="317"/>
    </location>
</feature>
<dbReference type="Pfam" id="PF02368">
    <property type="entry name" value="Big_2"/>
    <property type="match status" value="4"/>
</dbReference>
<accession>A0A413RBE9</accession>
<dbReference type="Gene3D" id="2.60.40.10">
    <property type="entry name" value="Immunoglobulins"/>
    <property type="match status" value="2"/>
</dbReference>
<keyword evidence="1" id="KW-0378">Hydrolase</keyword>